<proteinExistence type="predicted"/>
<evidence type="ECO:0000313" key="3">
    <source>
        <dbReference type="Proteomes" id="UP000275076"/>
    </source>
</evidence>
<evidence type="ECO:0000313" key="2">
    <source>
        <dbReference type="EMBL" id="RSL34686.1"/>
    </source>
</evidence>
<feature type="transmembrane region" description="Helical" evidence="1">
    <location>
        <begin position="12"/>
        <end position="33"/>
    </location>
</feature>
<comment type="caution">
    <text evidence="2">The sequence shown here is derived from an EMBL/GenBank/DDBJ whole genome shotgun (WGS) entry which is preliminary data.</text>
</comment>
<reference evidence="2 3" key="1">
    <citation type="submission" date="2018-10" db="EMBL/GenBank/DDBJ databases">
        <title>Draft genome sequence of Bacillus salarius IM0101, isolated from a hypersaline soil in Inner Mongolia, China.</title>
        <authorList>
            <person name="Yamprayoonswat W."/>
            <person name="Boonvisut S."/>
            <person name="Jumpathong W."/>
            <person name="Sittihan S."/>
            <person name="Ruangsuj P."/>
            <person name="Wanthongcharoen S."/>
            <person name="Thongpramul N."/>
            <person name="Pimmason S."/>
            <person name="Yu B."/>
            <person name="Yasawong M."/>
        </authorList>
    </citation>
    <scope>NUCLEOTIDE SEQUENCE [LARGE SCALE GENOMIC DNA]</scope>
    <source>
        <strain evidence="2 3">IM0101</strain>
    </source>
</reference>
<dbReference type="RefSeq" id="WP_125554056.1">
    <property type="nucleotide sequence ID" value="NZ_RBVX01000002.1"/>
</dbReference>
<feature type="transmembrane region" description="Helical" evidence="1">
    <location>
        <begin position="39"/>
        <end position="66"/>
    </location>
</feature>
<evidence type="ECO:0008006" key="4">
    <source>
        <dbReference type="Google" id="ProtNLM"/>
    </source>
</evidence>
<dbReference type="EMBL" id="RBVX01000002">
    <property type="protein sequence ID" value="RSL34686.1"/>
    <property type="molecule type" value="Genomic_DNA"/>
</dbReference>
<accession>A0A428N8G9</accession>
<dbReference type="OrthoDB" id="6400183at2"/>
<keyword evidence="1" id="KW-0472">Membrane</keyword>
<keyword evidence="1" id="KW-0812">Transmembrane</keyword>
<sequence length="158" mass="17596">MENVFAQYMFIFFVSMVPFLEVFLTIPTAIIVFNFPPLVVLIVAILGNATSVLLFVFFGVQINRFFNTLYNKLRKRNRAPMTINPRIKRAFDRFGATWVCFSSSILFSSQVGAGTITSLGASKRQVFIWTNLGVSTLAVVLATLSVVAEKLVSSLVNL</sequence>
<keyword evidence="3" id="KW-1185">Reference proteome</keyword>
<feature type="transmembrane region" description="Helical" evidence="1">
    <location>
        <begin position="126"/>
        <end position="148"/>
    </location>
</feature>
<evidence type="ECO:0000256" key="1">
    <source>
        <dbReference type="SAM" id="Phobius"/>
    </source>
</evidence>
<dbReference type="Proteomes" id="UP000275076">
    <property type="component" value="Unassembled WGS sequence"/>
</dbReference>
<keyword evidence="1" id="KW-1133">Transmembrane helix</keyword>
<name>A0A428N8G9_9BACI</name>
<gene>
    <name evidence="2" type="ORF">D7Z54_02260</name>
</gene>
<organism evidence="2 3">
    <name type="scientific">Salibacterium salarium</name>
    <dbReference type="NCBI Taxonomy" id="284579"/>
    <lineage>
        <taxon>Bacteria</taxon>
        <taxon>Bacillati</taxon>
        <taxon>Bacillota</taxon>
        <taxon>Bacilli</taxon>
        <taxon>Bacillales</taxon>
        <taxon>Bacillaceae</taxon>
    </lineage>
</organism>
<protein>
    <recommendedName>
        <fullName evidence="4">Small multi-drug export protein</fullName>
    </recommendedName>
</protein>
<dbReference type="AlphaFoldDB" id="A0A428N8G9"/>